<feature type="transmembrane region" description="Helical" evidence="11">
    <location>
        <begin position="45"/>
        <end position="63"/>
    </location>
</feature>
<dbReference type="AlphaFoldDB" id="K9THW4"/>
<evidence type="ECO:0000313" key="14">
    <source>
        <dbReference type="Proteomes" id="UP000010367"/>
    </source>
</evidence>
<keyword evidence="10 11" id="KW-0472">Membrane</keyword>
<evidence type="ECO:0000256" key="2">
    <source>
        <dbReference type="ARBA" id="ARBA00006024"/>
    </source>
</evidence>
<dbReference type="InterPro" id="IPR001757">
    <property type="entry name" value="P_typ_ATPase"/>
</dbReference>
<dbReference type="PANTHER" id="PTHR43079:SF1">
    <property type="entry name" value="CADMIUM_ZINC-TRANSPORTING ATPASE HMA1, CHLOROPLASTIC-RELATED"/>
    <property type="match status" value="1"/>
</dbReference>
<dbReference type="FunCoup" id="K9THW4">
    <property type="interactions" value="51"/>
</dbReference>
<keyword evidence="8" id="KW-1278">Translocase</keyword>
<comment type="similarity">
    <text evidence="2 11">Belongs to the cation transport ATPase (P-type) (TC 3.A.3) family. Type IB subfamily.</text>
</comment>
<evidence type="ECO:0000256" key="8">
    <source>
        <dbReference type="ARBA" id="ARBA00022967"/>
    </source>
</evidence>
<dbReference type="Gene3D" id="3.40.50.1000">
    <property type="entry name" value="HAD superfamily/HAD-like"/>
    <property type="match status" value="1"/>
</dbReference>
<dbReference type="InterPro" id="IPR018303">
    <property type="entry name" value="ATPase_P-typ_P_site"/>
</dbReference>
<accession>K9THW4</accession>
<dbReference type="SUPFAM" id="SSF81653">
    <property type="entry name" value="Calcium ATPase, transduction domain A"/>
    <property type="match status" value="1"/>
</dbReference>
<dbReference type="OrthoDB" id="438550at2"/>
<dbReference type="GO" id="GO:0046872">
    <property type="term" value="F:metal ion binding"/>
    <property type="evidence" value="ECO:0007669"/>
    <property type="project" value="UniProtKB-KW"/>
</dbReference>
<name>K9THW4_9CYAN</name>
<dbReference type="InterPro" id="IPR027256">
    <property type="entry name" value="P-typ_ATPase_IB"/>
</dbReference>
<proteinExistence type="inferred from homology"/>
<evidence type="ECO:0000259" key="12">
    <source>
        <dbReference type="Pfam" id="PF00122"/>
    </source>
</evidence>
<evidence type="ECO:0000256" key="7">
    <source>
        <dbReference type="ARBA" id="ARBA00022842"/>
    </source>
</evidence>
<dbReference type="Pfam" id="PF00702">
    <property type="entry name" value="Hydrolase"/>
    <property type="match status" value="1"/>
</dbReference>
<evidence type="ECO:0000256" key="1">
    <source>
        <dbReference type="ARBA" id="ARBA00004651"/>
    </source>
</evidence>
<evidence type="ECO:0000256" key="11">
    <source>
        <dbReference type="RuleBase" id="RU362081"/>
    </source>
</evidence>
<dbReference type="SFLD" id="SFLDG00002">
    <property type="entry name" value="C1.7:_P-type_atpase_like"/>
    <property type="match status" value="1"/>
</dbReference>
<keyword evidence="11" id="KW-1003">Cell membrane</keyword>
<evidence type="ECO:0000256" key="10">
    <source>
        <dbReference type="ARBA" id="ARBA00023136"/>
    </source>
</evidence>
<dbReference type="SFLD" id="SFLDS00003">
    <property type="entry name" value="Haloacid_Dehalogenase"/>
    <property type="match status" value="1"/>
</dbReference>
<dbReference type="KEGG" id="oac:Oscil6304_2049"/>
<dbReference type="SUPFAM" id="SSF56784">
    <property type="entry name" value="HAD-like"/>
    <property type="match status" value="1"/>
</dbReference>
<protein>
    <submittedName>
        <fullName evidence="13">Heavy metal translocating P-type ATPase</fullName>
    </submittedName>
</protein>
<evidence type="ECO:0000313" key="13">
    <source>
        <dbReference type="EMBL" id="AFY81716.1"/>
    </source>
</evidence>
<dbReference type="Pfam" id="PF00122">
    <property type="entry name" value="E1-E2_ATPase"/>
    <property type="match status" value="1"/>
</dbReference>
<evidence type="ECO:0000256" key="9">
    <source>
        <dbReference type="ARBA" id="ARBA00022989"/>
    </source>
</evidence>
<dbReference type="InParanoid" id="K9THW4"/>
<dbReference type="SFLD" id="SFLDF00027">
    <property type="entry name" value="p-type_atpase"/>
    <property type="match status" value="1"/>
</dbReference>
<dbReference type="PATRIC" id="fig|56110.3.peg.2448"/>
<dbReference type="CDD" id="cd07551">
    <property type="entry name" value="P-type_ATPase_HM_ZosA_PfeT-like"/>
    <property type="match status" value="1"/>
</dbReference>
<dbReference type="PRINTS" id="PR00120">
    <property type="entry name" value="HATPASE"/>
</dbReference>
<keyword evidence="7" id="KW-0460">Magnesium</keyword>
<sequence length="644" mass="68529">MVYIPIPLQKRLPPWVQTYPEAIAAGFCAGLTMLGWLALQMHWLGLGVWVLFAAYVIGGYASAREGLTTLWQERELDVDLLMIVAALGAAALGLWQQDYHLLVDGAVLILIFALSGALEDIAMHRTERNIRSLMQLTPDTARVLVQGQEKQVATADLRVGDRILIKPGDLIPTDGLVAEGDSTVNQAPITGESIPVEKTLGDEVFAGTINGSGVLLVDLHKPPESSLIQRVIQLVEQAKTSQPPSQQFLERFERGYARVIVGAGVLLATLPPLILGWAWDITIYRALVFLVVASPCALMASIMPALLSGIARGARQGILFKDGALLETIGQVKAIAFDKTGTLTTGLLNVSDQIPAPGITPEQLLQIAASLETYSEHPIAQAVVAAAHQGQIPLQPAAAVQASIGRGISGELDGLPMQVGKLAYISTDLATPIDPTLVQASQRLEAGGKTVIWVRRQQQVLGLLAVADQVRPQSAQLLQTLRRRGIAATVMLTGDNHATAQTVATETGVTELYADLLPEDKVEVVKRLQQQYGTVAMVGDGINDAPALAQASVGIAMGGAGSDVALETADIVLMADRLEKLEQAIVIGQRSQQIIRQNITLALVSISLLMVANFLGELTLPAGVLGHEGSTLLVTLNGLRMLRA</sequence>
<keyword evidence="5 11" id="KW-0547">Nucleotide-binding</keyword>
<gene>
    <name evidence="13" type="ORF">Oscil6304_2049</name>
</gene>
<dbReference type="PROSITE" id="PS00154">
    <property type="entry name" value="ATPASE_E1_E2"/>
    <property type="match status" value="1"/>
</dbReference>
<dbReference type="NCBIfam" id="TIGR01494">
    <property type="entry name" value="ATPase_P-type"/>
    <property type="match status" value="2"/>
</dbReference>
<evidence type="ECO:0000256" key="6">
    <source>
        <dbReference type="ARBA" id="ARBA00022840"/>
    </source>
</evidence>
<dbReference type="GO" id="GO:0005524">
    <property type="term" value="F:ATP binding"/>
    <property type="evidence" value="ECO:0007669"/>
    <property type="project" value="UniProtKB-UniRule"/>
</dbReference>
<dbReference type="NCBIfam" id="TIGR01525">
    <property type="entry name" value="ATPase-IB_hvy"/>
    <property type="match status" value="1"/>
</dbReference>
<feature type="transmembrane region" description="Helical" evidence="11">
    <location>
        <begin position="101"/>
        <end position="122"/>
    </location>
</feature>
<feature type="domain" description="P-type ATPase A" evidence="12">
    <location>
        <begin position="136"/>
        <end position="236"/>
    </location>
</feature>
<dbReference type="GO" id="GO:0019829">
    <property type="term" value="F:ATPase-coupled monoatomic cation transmembrane transporter activity"/>
    <property type="evidence" value="ECO:0007669"/>
    <property type="project" value="InterPro"/>
</dbReference>
<dbReference type="InterPro" id="IPR023298">
    <property type="entry name" value="ATPase_P-typ_TM_dom_sf"/>
</dbReference>
<dbReference type="Gene3D" id="3.40.1110.10">
    <property type="entry name" value="Calcium-transporting ATPase, cytoplasmic domain N"/>
    <property type="match status" value="1"/>
</dbReference>
<evidence type="ECO:0000256" key="5">
    <source>
        <dbReference type="ARBA" id="ARBA00022741"/>
    </source>
</evidence>
<dbReference type="eggNOG" id="COG2217">
    <property type="taxonomic scope" value="Bacteria"/>
</dbReference>
<dbReference type="GO" id="GO:0005886">
    <property type="term" value="C:plasma membrane"/>
    <property type="evidence" value="ECO:0007669"/>
    <property type="project" value="UniProtKB-SubCell"/>
</dbReference>
<dbReference type="InterPro" id="IPR044492">
    <property type="entry name" value="P_typ_ATPase_HD_dom"/>
</dbReference>
<keyword evidence="6 11" id="KW-0067">ATP-binding</keyword>
<organism evidence="13 14">
    <name type="scientific">Oscillatoria acuminata PCC 6304</name>
    <dbReference type="NCBI Taxonomy" id="56110"/>
    <lineage>
        <taxon>Bacteria</taxon>
        <taxon>Bacillati</taxon>
        <taxon>Cyanobacteriota</taxon>
        <taxon>Cyanophyceae</taxon>
        <taxon>Oscillatoriophycideae</taxon>
        <taxon>Oscillatoriales</taxon>
        <taxon>Oscillatoriaceae</taxon>
        <taxon>Oscillatoria</taxon>
    </lineage>
</organism>
<keyword evidence="4 11" id="KW-0479">Metal-binding</keyword>
<feature type="transmembrane region" description="Helical" evidence="11">
    <location>
        <begin position="75"/>
        <end position="95"/>
    </location>
</feature>
<dbReference type="Proteomes" id="UP000010367">
    <property type="component" value="Chromosome"/>
</dbReference>
<dbReference type="InterPro" id="IPR023299">
    <property type="entry name" value="ATPase_P-typ_cyto_dom_N"/>
</dbReference>
<dbReference type="PRINTS" id="PR00119">
    <property type="entry name" value="CATATPASE"/>
</dbReference>
<dbReference type="PANTHER" id="PTHR43079">
    <property type="entry name" value="PROBABLE CADMIUM/ZINC-TRANSPORTING ATPASE HMA1"/>
    <property type="match status" value="1"/>
</dbReference>
<dbReference type="FunFam" id="2.70.150.10:FF:000002">
    <property type="entry name" value="Copper-transporting ATPase 1, putative"/>
    <property type="match status" value="1"/>
</dbReference>
<feature type="transmembrane region" description="Helical" evidence="11">
    <location>
        <begin position="256"/>
        <end position="277"/>
    </location>
</feature>
<dbReference type="InterPro" id="IPR059000">
    <property type="entry name" value="ATPase_P-type_domA"/>
</dbReference>
<dbReference type="InterPro" id="IPR036412">
    <property type="entry name" value="HAD-like_sf"/>
</dbReference>
<feature type="transmembrane region" description="Helical" evidence="11">
    <location>
        <begin position="283"/>
        <end position="307"/>
    </location>
</feature>
<evidence type="ECO:0000256" key="3">
    <source>
        <dbReference type="ARBA" id="ARBA00022692"/>
    </source>
</evidence>
<keyword evidence="14" id="KW-1185">Reference proteome</keyword>
<keyword evidence="3 11" id="KW-0812">Transmembrane</keyword>
<dbReference type="InterPro" id="IPR008250">
    <property type="entry name" value="ATPase_P-typ_transduc_dom_A_sf"/>
</dbReference>
<dbReference type="HOGENOM" id="CLU_001771_6_4_3"/>
<dbReference type="EMBL" id="CP003607">
    <property type="protein sequence ID" value="AFY81716.1"/>
    <property type="molecule type" value="Genomic_DNA"/>
</dbReference>
<dbReference type="STRING" id="56110.Oscil6304_2049"/>
<dbReference type="RefSeq" id="WP_015148360.1">
    <property type="nucleotide sequence ID" value="NC_019693.1"/>
</dbReference>
<dbReference type="Gene3D" id="2.70.150.10">
    <property type="entry name" value="Calcium-transporting ATPase, cytoplasmic transduction domain A"/>
    <property type="match status" value="1"/>
</dbReference>
<dbReference type="InterPro" id="IPR023214">
    <property type="entry name" value="HAD_sf"/>
</dbReference>
<dbReference type="SUPFAM" id="SSF81665">
    <property type="entry name" value="Calcium ATPase, transmembrane domain M"/>
    <property type="match status" value="1"/>
</dbReference>
<dbReference type="InterPro" id="IPR051949">
    <property type="entry name" value="Cation_Transport_ATPase"/>
</dbReference>
<comment type="subcellular location">
    <subcellularLocation>
        <location evidence="1">Cell membrane</location>
        <topology evidence="1">Multi-pass membrane protein</topology>
    </subcellularLocation>
</comment>
<dbReference type="GO" id="GO:0016887">
    <property type="term" value="F:ATP hydrolysis activity"/>
    <property type="evidence" value="ECO:0007669"/>
    <property type="project" value="InterPro"/>
</dbReference>
<keyword evidence="9 11" id="KW-1133">Transmembrane helix</keyword>
<evidence type="ECO:0000256" key="4">
    <source>
        <dbReference type="ARBA" id="ARBA00022723"/>
    </source>
</evidence>
<dbReference type="PROSITE" id="PS01229">
    <property type="entry name" value="COF_2"/>
    <property type="match status" value="1"/>
</dbReference>
<feature type="transmembrane region" description="Helical" evidence="11">
    <location>
        <begin position="21"/>
        <end position="39"/>
    </location>
</feature>
<reference evidence="13 14" key="1">
    <citation type="submission" date="2012-06" db="EMBL/GenBank/DDBJ databases">
        <title>Finished chromosome of genome of Oscillatoria acuminata PCC 6304.</title>
        <authorList>
            <consortium name="US DOE Joint Genome Institute"/>
            <person name="Gugger M."/>
            <person name="Coursin T."/>
            <person name="Rippka R."/>
            <person name="Tandeau De Marsac N."/>
            <person name="Huntemann M."/>
            <person name="Wei C.-L."/>
            <person name="Han J."/>
            <person name="Detter J.C."/>
            <person name="Han C."/>
            <person name="Tapia R."/>
            <person name="Davenport K."/>
            <person name="Daligault H."/>
            <person name="Erkkila T."/>
            <person name="Gu W."/>
            <person name="Munk A.C.C."/>
            <person name="Teshima H."/>
            <person name="Xu Y."/>
            <person name="Chain P."/>
            <person name="Chen A."/>
            <person name="Krypides N."/>
            <person name="Mavromatis K."/>
            <person name="Markowitz V."/>
            <person name="Szeto E."/>
            <person name="Ivanova N."/>
            <person name="Mikhailova N."/>
            <person name="Ovchinnikova G."/>
            <person name="Pagani I."/>
            <person name="Pati A."/>
            <person name="Goodwin L."/>
            <person name="Peters L."/>
            <person name="Pitluck S."/>
            <person name="Woyke T."/>
            <person name="Kerfeld C."/>
        </authorList>
    </citation>
    <scope>NUCLEOTIDE SEQUENCE [LARGE SCALE GENOMIC DNA]</scope>
    <source>
        <strain evidence="13 14">PCC 6304</strain>
    </source>
</reference>